<accession>A0A8E0VK41</accession>
<dbReference type="AlphaFoldDB" id="A0A8E0VK41"/>
<keyword evidence="3" id="KW-1185">Reference proteome</keyword>
<organism evidence="2 3">
    <name type="scientific">Fasciolopsis buskii</name>
    <dbReference type="NCBI Taxonomy" id="27845"/>
    <lineage>
        <taxon>Eukaryota</taxon>
        <taxon>Metazoa</taxon>
        <taxon>Spiralia</taxon>
        <taxon>Lophotrochozoa</taxon>
        <taxon>Platyhelminthes</taxon>
        <taxon>Trematoda</taxon>
        <taxon>Digenea</taxon>
        <taxon>Plagiorchiida</taxon>
        <taxon>Echinostomata</taxon>
        <taxon>Echinostomatoidea</taxon>
        <taxon>Fasciolidae</taxon>
        <taxon>Fasciolopsis</taxon>
    </lineage>
</organism>
<reference evidence="2" key="1">
    <citation type="submission" date="2019-05" db="EMBL/GenBank/DDBJ databases">
        <title>Annotation for the trematode Fasciolopsis buski.</title>
        <authorList>
            <person name="Choi Y.-J."/>
        </authorList>
    </citation>
    <scope>NUCLEOTIDE SEQUENCE</scope>
    <source>
        <strain evidence="2">HT</strain>
        <tissue evidence="2">Whole worm</tissue>
    </source>
</reference>
<dbReference type="OrthoDB" id="6254901at2759"/>
<proteinExistence type="predicted"/>
<dbReference type="EMBL" id="LUCM01001998">
    <property type="protein sequence ID" value="KAA0198005.1"/>
    <property type="molecule type" value="Genomic_DNA"/>
</dbReference>
<feature type="coiled-coil region" evidence="1">
    <location>
        <begin position="285"/>
        <end position="330"/>
    </location>
</feature>
<evidence type="ECO:0000313" key="3">
    <source>
        <dbReference type="Proteomes" id="UP000728185"/>
    </source>
</evidence>
<feature type="coiled-coil region" evidence="1">
    <location>
        <begin position="39"/>
        <end position="73"/>
    </location>
</feature>
<dbReference type="Proteomes" id="UP000728185">
    <property type="component" value="Unassembled WGS sequence"/>
</dbReference>
<keyword evidence="1" id="KW-0175">Coiled coil</keyword>
<name>A0A8E0VK41_9TREM</name>
<gene>
    <name evidence="2" type="ORF">FBUS_04224</name>
</gene>
<evidence type="ECO:0000313" key="2">
    <source>
        <dbReference type="EMBL" id="KAA0198005.1"/>
    </source>
</evidence>
<sequence length="377" mass="43294">MKPDELLQNKYERLCMEYNKLRSKHKETKDILNNCISEAKKHTILLEEKDALIEKLQQECNLLRLKVERMSRGLEVSSEVLSYEPMVNLIVIWQIHRPYPANRKRNQQGKLQASPNSSLVYVTMCQLSDDQPKHIQSLDQTITSLTKALADWTDAIRSNQRSVLSEDVKDSLIEQIARLERQLCDVSLQYQIERRRRRMVENEHSSTTLSELVSENDDGGVLSLVNDPNGNYSLMLDWTQERIYAVTDQAQYFAARVAFVQDELLCLIPYVTQLAQQAFHHQCENRSLRDELKSLHDELETVHSNALRQSAQMAEHVANLTEELQAIRARGLQFSGSVDRVGNDSGSISPHQSASSSCKKVSAEDSVKHCFHCIFYF</sequence>
<comment type="caution">
    <text evidence="2">The sequence shown here is derived from an EMBL/GenBank/DDBJ whole genome shotgun (WGS) entry which is preliminary data.</text>
</comment>
<protein>
    <submittedName>
        <fullName evidence="2">Uncharacterized protein</fullName>
    </submittedName>
</protein>
<evidence type="ECO:0000256" key="1">
    <source>
        <dbReference type="SAM" id="Coils"/>
    </source>
</evidence>